<dbReference type="InterPro" id="IPR041286">
    <property type="entry name" value="MBG_2"/>
</dbReference>
<dbReference type="InterPro" id="IPR050909">
    <property type="entry name" value="Bact_Autotransporter_VF"/>
</dbReference>
<dbReference type="EMBL" id="JBHSGA010000011">
    <property type="protein sequence ID" value="MFC4526322.1"/>
    <property type="molecule type" value="Genomic_DNA"/>
</dbReference>
<dbReference type="RefSeq" id="WP_266150847.1">
    <property type="nucleotide sequence ID" value="NZ_CP064028.1"/>
</dbReference>
<dbReference type="Gene3D" id="3.30.210.10">
    <property type="entry name" value="DNA polymerase, thumb domain"/>
    <property type="match status" value="1"/>
</dbReference>
<dbReference type="Pfam" id="PF13018">
    <property type="entry name" value="ESPR"/>
    <property type="match status" value="1"/>
</dbReference>
<dbReference type="NCBIfam" id="TIGR01901">
    <property type="entry name" value="adhes_NPXG"/>
    <property type="match status" value="1"/>
</dbReference>
<evidence type="ECO:0000256" key="2">
    <source>
        <dbReference type="ARBA" id="ARBA00022525"/>
    </source>
</evidence>
<dbReference type="InterPro" id="IPR011493">
    <property type="entry name" value="GLUG"/>
</dbReference>
<feature type="region of interest" description="Disordered" evidence="4">
    <location>
        <begin position="2310"/>
        <end position="2333"/>
    </location>
</feature>
<evidence type="ECO:0000256" key="3">
    <source>
        <dbReference type="ARBA" id="ARBA00022729"/>
    </source>
</evidence>
<evidence type="ECO:0000313" key="6">
    <source>
        <dbReference type="EMBL" id="MFC4526322.1"/>
    </source>
</evidence>
<dbReference type="InterPro" id="IPR012334">
    <property type="entry name" value="Pectin_lyas_fold"/>
</dbReference>
<protein>
    <submittedName>
        <fullName evidence="6">YDG domain-containing protein</fullName>
    </submittedName>
</protein>
<dbReference type="Gene3D" id="2.160.20.110">
    <property type="match status" value="2"/>
</dbReference>
<organism evidence="6 7">
    <name type="scientific">Dyella halodurans</name>
    <dbReference type="NCBI Taxonomy" id="1920171"/>
    <lineage>
        <taxon>Bacteria</taxon>
        <taxon>Pseudomonadati</taxon>
        <taxon>Pseudomonadota</taxon>
        <taxon>Gammaproteobacteria</taxon>
        <taxon>Lysobacterales</taxon>
        <taxon>Rhodanobacteraceae</taxon>
        <taxon>Dyella</taxon>
    </lineage>
</organism>
<sequence length="2348" mass="228938">MNHIFRLVWNRRLGVLQVASEFARGRTKGGRNAEGGTRRAAWLAGVPLSLPLLALAAAPPPGTTTTPVVLAATSAVAANALPTGGKVTNGAGQLAQHGDTLTVTQQSQNLSLNWQTFNIGSQSTVDFVQPGASAIAVNRIADTNGSQIFGHLNANGQVFLINPNGVLFGQGAQVNVGGLVASTLDVNDSALGTGSLSFSGTGKGSVTNLGTINVTGGGYVALLGNQVGNQGAIHAQLGSVALAGGSAVTLNFSGNQLVSVRVDQSTLNALAQNGQLIEADGGNVWMTAGARDSLLASAVNNTGTIEAQTVQNKNGHIVLLGGMDAGAVTVAGTLDASAPNSGNGGQIETSAAKVNVADTAKITTAAQLGLSGTWLIDPTDFTIAPGNSGTVSAGTPSGDISGATLSAALSSGNVVIQSSEGSTAGTGNVNVNDTVSWSAHTLTLDAQNNININGTMTASGSAGLALNYSGTGVNVGLGGSGFGGQVNFTGSNALSINGNSYTLINTASALQGMSASGYYALAGNLVLSGNFTPIGSNASPFSGVFDGLGHTISGLTIASSASAVGGTPVGVGLFGISSGTIRNVGLLGGSVSGSGYGASIGGLVGDNRGAISNVFTTGTASGTGGAAGGGEWVGDLVGYNETTGTISNAFAKGVVSGTSYMSYFGGLVGGNYGTIRNAYATGAVSGSYGGGSAQDDIGGLVGYNQGSIQNAYATGNASWTSGGTSNVNAIGGLVGLSTGTVTDAYATGHVASGDGSDTLGGLVGFINGGTVTASYWDTTTTGQLLGTSSGSTSTSGMTGLSNAQMMQPGNYSWTIATSGGSSGTWRIYAGNTTPLIESLLTPLTINASNQTVTYNGTNQASAVVSYSSASPVLSAITLGLTNAQHAGSYSENLSSAYSTSYDLSFGTSSATLTVNPATLTPTLTNSGVTKTYNGTTSGPAGFTPTYSFSGLVSGDTGASLSNTGVAYNSAHVASATDVTVSGLAISGITGSNGSLASDYTLASTSASVAASITPATLAATLANIGLTKTYDGTTTVPTGFTPTYSYSGLVAGDTSASLTDTGAAYNSAHVAIANLVTVSGLSLSGIAGSNGSLISDYALASTSANGAATITPVTLTATLTNSGVTKTYDGTTNAPSGFTPTYSYSGLISGDTSASLSDTGVAYNSAHVGSATNVTVSGLSITGIIGSDGSQASDYTLASSSANVAATITPAPLTVSLSNTANVSKTYDGTTAAPGGFSPTYSISGLVSGDSATVSSSATPVFNSSHVVSATTIAQGGLSLASITGNGTDNSVLGDYILASTTASTGAGVASISPLVLTATAPTIGGLLTKVYDGTTVANGAMLSGGSVSGALGGDSLALNTSGIMLGYNSSHVATASSINAIGSLWVNILSSTNGSQGTDYSVAVPTIASVAGTITPATLTPTLNNSGVTKIYDGTTNAPIAFAPTYSYSGLVSGDTSATLSDTSVVYNSAHVVSATDVTVSGLGITGITGSNGSQASDYMLASTSANVAASITPAMLTAMLTNSGPTKIYDGTTAAPVGFTPMYNYIGFASGDTSANLTNTGVAYNSAHVLSANEATVSGLSISNVIGSNGSLPSDYMLASTSASVAATITPQLLRMTLSNGNVTKSYDGTTNAPAGFTPTYSYSGLIFGDTSASPTDTGMAYNSAHVASATNLTVSGLAISGIAGSNGSLASDYMLVSTSASVAATIMPAAITVSLSNITNVTKTYDGTTSAPSGFSPTYSIAGLVSGDSATVSSSATPVFNSAHVISANSITQAGLSLASITGNGTDNSVLGDYALASTTASTGGGVASISPQVLTATAPTIGGLLTKVYDGTSTANGASLIGGGVSGALSGDSLVLNASGITLAYNSSHVATASNISASGSLWVDILSSTYASLSSDYSVAVPFISPVAATITPATLTATLTNSGVTKIYDGTTKVPTGFNPAYSLSGLVSGDTGANLSDTSVAYNSARVASATDVTVSGLSIGGIVGSNGSQTSDYTLASTNASVAASITPATLAASLGGPISKVYDGTTVAMLAPGNYTLTGVIGSDVVSLNDPASGLYSTANAGSGINVEVSGLAIGGSGASNYMLGNSAVTAATGIITPAPLTITANNASAIYNAHAYSGGSGVTYSGFVDGQTTAVLAGALTYGGSSQGALNVGNYALTPGGLTSGNYAITYSSGTLTVTPATLTYLATPMQIFAGQAVPSLTGTVSGFQGSDTLTNATTGALTFTTPATAQSPAGAYAMTGNGLAANDGNYVFAQAAGNALAFYVMANSDATLPGVAYVQQQLGQSAPVARSAGGLPVSTMATSDGEATVPPRSPGPAGVSDLYTPDVRVVGGGVRLP</sequence>
<gene>
    <name evidence="6" type="ORF">ACFO5W_06685</name>
</gene>
<dbReference type="InterPro" id="IPR008638">
    <property type="entry name" value="FhaB/CdiA-like_TPS"/>
</dbReference>
<dbReference type="Pfam" id="PF18676">
    <property type="entry name" value="MBG_2"/>
    <property type="match status" value="2"/>
</dbReference>
<dbReference type="Gene3D" id="2.160.20.10">
    <property type="entry name" value="Single-stranded right-handed beta-helix, Pectin lyase-like"/>
    <property type="match status" value="1"/>
</dbReference>
<dbReference type="InterPro" id="IPR037160">
    <property type="entry name" value="DNA_Pol_thumb_sf"/>
</dbReference>
<dbReference type="InterPro" id="IPR024973">
    <property type="entry name" value="ESPR"/>
</dbReference>
<dbReference type="SUPFAM" id="SSF51126">
    <property type="entry name" value="Pectin lyase-like"/>
    <property type="match status" value="1"/>
</dbReference>
<reference evidence="7" key="1">
    <citation type="journal article" date="2019" name="Int. J. Syst. Evol. Microbiol.">
        <title>The Global Catalogue of Microorganisms (GCM) 10K type strain sequencing project: providing services to taxonomists for standard genome sequencing and annotation.</title>
        <authorList>
            <consortium name="The Broad Institute Genomics Platform"/>
            <consortium name="The Broad Institute Genome Sequencing Center for Infectious Disease"/>
            <person name="Wu L."/>
            <person name="Ma J."/>
        </authorList>
    </citation>
    <scope>NUCLEOTIDE SEQUENCE [LARGE SCALE GENOMIC DNA]</scope>
    <source>
        <strain evidence="7">CCM 4481</strain>
    </source>
</reference>
<keyword evidence="2" id="KW-0964">Secreted</keyword>
<dbReference type="Pfam" id="PF18657">
    <property type="entry name" value="YDG"/>
    <property type="match status" value="10"/>
</dbReference>
<dbReference type="Pfam" id="PF07581">
    <property type="entry name" value="Glug"/>
    <property type="match status" value="2"/>
</dbReference>
<keyword evidence="3" id="KW-0732">Signal</keyword>
<feature type="domain" description="Filamentous haemagglutinin FhaB/tRNA nuclease CdiA-like TPS" evidence="5">
    <location>
        <begin position="78"/>
        <end position="190"/>
    </location>
</feature>
<dbReference type="PANTHER" id="PTHR12338">
    <property type="entry name" value="AUTOTRANSPORTER"/>
    <property type="match status" value="1"/>
</dbReference>
<evidence type="ECO:0000256" key="4">
    <source>
        <dbReference type="SAM" id="MobiDB-lite"/>
    </source>
</evidence>
<proteinExistence type="predicted"/>
<dbReference type="SMART" id="SM00912">
    <property type="entry name" value="Haemagg_act"/>
    <property type="match status" value="1"/>
</dbReference>
<evidence type="ECO:0000259" key="5">
    <source>
        <dbReference type="SMART" id="SM00912"/>
    </source>
</evidence>
<dbReference type="Pfam" id="PF05860">
    <property type="entry name" value="TPS"/>
    <property type="match status" value="1"/>
</dbReference>
<name>A0ABV9C046_9GAMM</name>
<keyword evidence="7" id="KW-1185">Reference proteome</keyword>
<comment type="caution">
    <text evidence="6">The sequence shown here is derived from an EMBL/GenBank/DDBJ whole genome shotgun (WGS) entry which is preliminary data.</text>
</comment>
<evidence type="ECO:0000313" key="7">
    <source>
        <dbReference type="Proteomes" id="UP001595961"/>
    </source>
</evidence>
<evidence type="ECO:0000256" key="1">
    <source>
        <dbReference type="ARBA" id="ARBA00004613"/>
    </source>
</evidence>
<dbReference type="InterPro" id="IPR011050">
    <property type="entry name" value="Pectin_lyase_fold/virulence"/>
</dbReference>
<dbReference type="PANTHER" id="PTHR12338:SF8">
    <property type="entry name" value="HEME_HEMOPEXIN-BINDING PROTEIN"/>
    <property type="match status" value="1"/>
</dbReference>
<dbReference type="InterPro" id="IPR041248">
    <property type="entry name" value="YDG"/>
</dbReference>
<accession>A0ABV9C046</accession>
<comment type="subcellular location">
    <subcellularLocation>
        <location evidence="1">Secreted</location>
    </subcellularLocation>
</comment>
<dbReference type="Proteomes" id="UP001595961">
    <property type="component" value="Unassembled WGS sequence"/>
</dbReference>